<feature type="transmembrane region" description="Helical" evidence="6">
    <location>
        <begin position="211"/>
        <end position="232"/>
    </location>
</feature>
<protein>
    <recommendedName>
        <fullName evidence="6">WAT1-related protein</fullName>
    </recommendedName>
</protein>
<comment type="subcellular location">
    <subcellularLocation>
        <location evidence="1 6">Membrane</location>
        <topology evidence="1 6">Multi-pass membrane protein</topology>
    </subcellularLocation>
</comment>
<feature type="transmembrane region" description="Helical" evidence="6">
    <location>
        <begin position="12"/>
        <end position="30"/>
    </location>
</feature>
<dbReference type="SUPFAM" id="SSF103481">
    <property type="entry name" value="Multidrug resistance efflux transporter EmrE"/>
    <property type="match status" value="2"/>
</dbReference>
<dbReference type="Pfam" id="PF00892">
    <property type="entry name" value="EamA"/>
    <property type="match status" value="1"/>
</dbReference>
<feature type="transmembrane region" description="Helical" evidence="6">
    <location>
        <begin position="301"/>
        <end position="320"/>
    </location>
</feature>
<evidence type="ECO:0000259" key="7">
    <source>
        <dbReference type="Pfam" id="PF00892"/>
    </source>
</evidence>
<evidence type="ECO:0000313" key="9">
    <source>
        <dbReference type="Proteomes" id="UP000828251"/>
    </source>
</evidence>
<name>A0A9D3W558_9ROSI</name>
<comment type="similarity">
    <text evidence="2 6">Belongs to the drug/metabolite transporter (DMT) superfamily. Plant drug/metabolite exporter (P-DME) (TC 2.A.7.4) family.</text>
</comment>
<dbReference type="InterPro" id="IPR030184">
    <property type="entry name" value="WAT1-related"/>
</dbReference>
<feature type="transmembrane region" description="Helical" evidence="6">
    <location>
        <begin position="180"/>
        <end position="199"/>
    </location>
</feature>
<sequence>MARRYCYNDVLPLIAMVTAVCTNVGVNILFKEATSKGMNQYIFITYSYVVAALVLLPLSFIFPRRATVPSLKYFYLGSRLFLLGLIGFFSGRFLAQICVYKGIAYSSPTLASAMSNLAPAFTFILALLFRLEKVALRSSSSQAKIMGTLTSVSGALLVVLYKGPKVLLQSPLESSDANWIIGGILLFFAYLLFAIQMIVQTLVMEIYPAELMVALFYNLCGAMISAPVSLIVEFDLSSWMLRPGVAVVAVLYSGAIQSFVSLVLTWGLHLKGPVYIAIFSPLSIAIAAFMSAIFLGDSLHLGSIIGATIISMGFYAVIWGQAKEDERVSSNGKVPLLEVEDCEE</sequence>
<dbReference type="InterPro" id="IPR037185">
    <property type="entry name" value="EmrE-like"/>
</dbReference>
<keyword evidence="3 6" id="KW-0812">Transmembrane</keyword>
<evidence type="ECO:0000256" key="2">
    <source>
        <dbReference type="ARBA" id="ARBA00007635"/>
    </source>
</evidence>
<feature type="transmembrane region" description="Helical" evidence="6">
    <location>
        <begin position="110"/>
        <end position="131"/>
    </location>
</feature>
<evidence type="ECO:0000256" key="1">
    <source>
        <dbReference type="ARBA" id="ARBA00004141"/>
    </source>
</evidence>
<feature type="transmembrane region" description="Helical" evidence="6">
    <location>
        <begin position="143"/>
        <end position="160"/>
    </location>
</feature>
<feature type="transmembrane region" description="Helical" evidence="6">
    <location>
        <begin position="73"/>
        <end position="90"/>
    </location>
</feature>
<dbReference type="InterPro" id="IPR000620">
    <property type="entry name" value="EamA_dom"/>
</dbReference>
<keyword evidence="4 6" id="KW-1133">Transmembrane helix</keyword>
<dbReference type="PANTHER" id="PTHR31218">
    <property type="entry name" value="WAT1-RELATED PROTEIN"/>
    <property type="match status" value="1"/>
</dbReference>
<gene>
    <name evidence="8" type="ORF">J1N35_006952</name>
</gene>
<evidence type="ECO:0000256" key="4">
    <source>
        <dbReference type="ARBA" id="ARBA00022989"/>
    </source>
</evidence>
<organism evidence="8 9">
    <name type="scientific">Gossypium stocksii</name>
    <dbReference type="NCBI Taxonomy" id="47602"/>
    <lineage>
        <taxon>Eukaryota</taxon>
        <taxon>Viridiplantae</taxon>
        <taxon>Streptophyta</taxon>
        <taxon>Embryophyta</taxon>
        <taxon>Tracheophyta</taxon>
        <taxon>Spermatophyta</taxon>
        <taxon>Magnoliopsida</taxon>
        <taxon>eudicotyledons</taxon>
        <taxon>Gunneridae</taxon>
        <taxon>Pentapetalae</taxon>
        <taxon>rosids</taxon>
        <taxon>malvids</taxon>
        <taxon>Malvales</taxon>
        <taxon>Malvaceae</taxon>
        <taxon>Malvoideae</taxon>
        <taxon>Gossypium</taxon>
    </lineage>
</organism>
<evidence type="ECO:0000256" key="6">
    <source>
        <dbReference type="RuleBase" id="RU363077"/>
    </source>
</evidence>
<reference evidence="8 9" key="1">
    <citation type="journal article" date="2021" name="Plant Biotechnol. J.">
        <title>Multi-omics assisted identification of the key and species-specific regulatory components of drought-tolerant mechanisms in Gossypium stocksii.</title>
        <authorList>
            <person name="Yu D."/>
            <person name="Ke L."/>
            <person name="Zhang D."/>
            <person name="Wu Y."/>
            <person name="Sun Y."/>
            <person name="Mei J."/>
            <person name="Sun J."/>
            <person name="Sun Y."/>
        </authorList>
    </citation>
    <scope>NUCLEOTIDE SEQUENCE [LARGE SCALE GENOMIC DNA]</scope>
    <source>
        <strain evidence="9">cv. E1</strain>
        <tissue evidence="8">Leaf</tissue>
    </source>
</reference>
<feature type="transmembrane region" description="Helical" evidence="6">
    <location>
        <begin position="42"/>
        <end position="61"/>
    </location>
</feature>
<dbReference type="OrthoDB" id="1727045at2759"/>
<accession>A0A9D3W558</accession>
<dbReference type="EMBL" id="JAIQCV010000003">
    <property type="protein sequence ID" value="KAH1113574.1"/>
    <property type="molecule type" value="Genomic_DNA"/>
</dbReference>
<dbReference type="AlphaFoldDB" id="A0A9D3W558"/>
<dbReference type="GO" id="GO:0022857">
    <property type="term" value="F:transmembrane transporter activity"/>
    <property type="evidence" value="ECO:0007669"/>
    <property type="project" value="InterPro"/>
</dbReference>
<feature type="domain" description="EamA" evidence="7">
    <location>
        <begin position="17"/>
        <end position="159"/>
    </location>
</feature>
<feature type="transmembrane region" description="Helical" evidence="6">
    <location>
        <begin position="244"/>
        <end position="267"/>
    </location>
</feature>
<dbReference type="GO" id="GO:0016020">
    <property type="term" value="C:membrane"/>
    <property type="evidence" value="ECO:0007669"/>
    <property type="project" value="UniProtKB-SubCell"/>
</dbReference>
<evidence type="ECO:0000313" key="8">
    <source>
        <dbReference type="EMBL" id="KAH1113574.1"/>
    </source>
</evidence>
<dbReference type="Proteomes" id="UP000828251">
    <property type="component" value="Unassembled WGS sequence"/>
</dbReference>
<feature type="transmembrane region" description="Helical" evidence="6">
    <location>
        <begin position="274"/>
        <end position="295"/>
    </location>
</feature>
<keyword evidence="5 6" id="KW-0472">Membrane</keyword>
<evidence type="ECO:0000256" key="3">
    <source>
        <dbReference type="ARBA" id="ARBA00022692"/>
    </source>
</evidence>
<keyword evidence="9" id="KW-1185">Reference proteome</keyword>
<evidence type="ECO:0000256" key="5">
    <source>
        <dbReference type="ARBA" id="ARBA00023136"/>
    </source>
</evidence>
<comment type="caution">
    <text evidence="8">The sequence shown here is derived from an EMBL/GenBank/DDBJ whole genome shotgun (WGS) entry which is preliminary data.</text>
</comment>
<proteinExistence type="inferred from homology"/>